<keyword evidence="4" id="KW-0539">Nucleus</keyword>
<dbReference type="HOGENOM" id="CLU_001103_9_7_1"/>
<evidence type="ECO:0000256" key="6">
    <source>
        <dbReference type="ARBA" id="ARBA00034808"/>
    </source>
</evidence>
<dbReference type="PROSITE" id="PS51194">
    <property type="entry name" value="HELICASE_CTER"/>
    <property type="match status" value="1"/>
</dbReference>
<dbReference type="SUPFAM" id="SSF52540">
    <property type="entry name" value="P-loop containing nucleoside triphosphate hydrolases"/>
    <property type="match status" value="1"/>
</dbReference>
<dbReference type="GO" id="GO:0009378">
    <property type="term" value="F:four-way junction helicase activity"/>
    <property type="evidence" value="ECO:0007669"/>
    <property type="project" value="TreeGrafter"/>
</dbReference>
<dbReference type="GO" id="GO:0005737">
    <property type="term" value="C:cytoplasm"/>
    <property type="evidence" value="ECO:0007669"/>
    <property type="project" value="TreeGrafter"/>
</dbReference>
<dbReference type="GO" id="GO:0003677">
    <property type="term" value="F:DNA binding"/>
    <property type="evidence" value="ECO:0007669"/>
    <property type="project" value="UniProtKB-KW"/>
</dbReference>
<dbReference type="PROSITE" id="PS51192">
    <property type="entry name" value="HELICASE_ATP_BIND_1"/>
    <property type="match status" value="1"/>
</dbReference>
<dbReference type="PANTHER" id="PTHR13710">
    <property type="entry name" value="DNA HELICASE RECQ FAMILY MEMBER"/>
    <property type="match status" value="1"/>
</dbReference>
<dbReference type="EMBL" id="JH818839">
    <property type="protein sequence ID" value="EKC29024.1"/>
    <property type="molecule type" value="Genomic_DNA"/>
</dbReference>
<evidence type="ECO:0000256" key="4">
    <source>
        <dbReference type="ARBA" id="ARBA00023242"/>
    </source>
</evidence>
<dbReference type="GO" id="GO:0000724">
    <property type="term" value="P:double-strand break repair via homologous recombination"/>
    <property type="evidence" value="ECO:0007669"/>
    <property type="project" value="TreeGrafter"/>
</dbReference>
<dbReference type="InterPro" id="IPR014001">
    <property type="entry name" value="Helicase_ATP-bd"/>
</dbReference>
<accession>K1QD89</accession>
<dbReference type="InParanoid" id="K1QD89"/>
<dbReference type="InterPro" id="IPR027417">
    <property type="entry name" value="P-loop_NTPase"/>
</dbReference>
<evidence type="ECO:0000313" key="8">
    <source>
        <dbReference type="EMBL" id="EKC29024.1"/>
    </source>
</evidence>
<comment type="catalytic activity">
    <reaction evidence="5">
        <text>Couples ATP hydrolysis with the unwinding of duplex DNA by translocating in the 3'-5' direction.</text>
        <dbReference type="EC" id="5.6.2.4"/>
    </reaction>
</comment>
<dbReference type="GO" id="GO:0005694">
    <property type="term" value="C:chromosome"/>
    <property type="evidence" value="ECO:0007669"/>
    <property type="project" value="TreeGrafter"/>
</dbReference>
<sequence length="400" mass="44992">MATDAKKKVSELFNVSNVKKEQEQMLEMLLRRQDCIAVLPTGYGGSQDNELIQSGDFDYLFASPEYLVGDKTFRAKIQTFDVSTIVVDEFHTISTWGEEEGKQAFRKWFSHIGELRSLFPKASVLALSATCTKKISRRVSKILQLGTDTTEIRISPNRDNIKVVVKKIPNTTEMAMVWIIDALSDGTLPRTILYCTSIKDASNIYSYIITELPQCSEVQMFHSETPEDVKNKILQDLLDEKSATKLVIATSALGMGVDIRQYYSVILYGAPKSIVDTVQEIGRVGRDGKDSVALLLFNSYHLRTVDTEVKDVFTSKDCRRVSMLEPFLSEGELIKEKSRTISHSCCDLCADRCDCGTCDLTPIEKLFMVDTVEFSDLSSSDTEPYNYDEIDDNIDDLVSD</sequence>
<reference evidence="8" key="1">
    <citation type="journal article" date="2012" name="Nature">
        <title>The oyster genome reveals stress adaptation and complexity of shell formation.</title>
        <authorList>
            <person name="Zhang G."/>
            <person name="Fang X."/>
            <person name="Guo X."/>
            <person name="Li L."/>
            <person name="Luo R."/>
            <person name="Xu F."/>
            <person name="Yang P."/>
            <person name="Zhang L."/>
            <person name="Wang X."/>
            <person name="Qi H."/>
            <person name="Xiong Z."/>
            <person name="Que H."/>
            <person name="Xie Y."/>
            <person name="Holland P.W."/>
            <person name="Paps J."/>
            <person name="Zhu Y."/>
            <person name="Wu F."/>
            <person name="Chen Y."/>
            <person name="Wang J."/>
            <person name="Peng C."/>
            <person name="Meng J."/>
            <person name="Yang L."/>
            <person name="Liu J."/>
            <person name="Wen B."/>
            <person name="Zhang N."/>
            <person name="Huang Z."/>
            <person name="Zhu Q."/>
            <person name="Feng Y."/>
            <person name="Mount A."/>
            <person name="Hedgecock D."/>
            <person name="Xu Z."/>
            <person name="Liu Y."/>
            <person name="Domazet-Loso T."/>
            <person name="Du Y."/>
            <person name="Sun X."/>
            <person name="Zhang S."/>
            <person name="Liu B."/>
            <person name="Cheng P."/>
            <person name="Jiang X."/>
            <person name="Li J."/>
            <person name="Fan D."/>
            <person name="Wang W."/>
            <person name="Fu W."/>
            <person name="Wang T."/>
            <person name="Wang B."/>
            <person name="Zhang J."/>
            <person name="Peng Z."/>
            <person name="Li Y."/>
            <person name="Li N."/>
            <person name="Wang J."/>
            <person name="Chen M."/>
            <person name="He Y."/>
            <person name="Tan F."/>
            <person name="Song X."/>
            <person name="Zheng Q."/>
            <person name="Huang R."/>
            <person name="Yang H."/>
            <person name="Du X."/>
            <person name="Chen L."/>
            <person name="Yang M."/>
            <person name="Gaffney P.M."/>
            <person name="Wang S."/>
            <person name="Luo L."/>
            <person name="She Z."/>
            <person name="Ming Y."/>
            <person name="Huang W."/>
            <person name="Zhang S."/>
            <person name="Huang B."/>
            <person name="Zhang Y."/>
            <person name="Qu T."/>
            <person name="Ni P."/>
            <person name="Miao G."/>
            <person name="Wang J."/>
            <person name="Wang Q."/>
            <person name="Steinberg C.E."/>
            <person name="Wang H."/>
            <person name="Li N."/>
            <person name="Qian L."/>
            <person name="Zhang G."/>
            <person name="Li Y."/>
            <person name="Yang H."/>
            <person name="Liu X."/>
            <person name="Wang J."/>
            <person name="Yin Y."/>
            <person name="Wang J."/>
        </authorList>
    </citation>
    <scope>NUCLEOTIDE SEQUENCE [LARGE SCALE GENOMIC DNA]</scope>
    <source>
        <strain evidence="8">05x7-T-G4-1.051#20</strain>
    </source>
</reference>
<dbReference type="GO" id="GO:0005634">
    <property type="term" value="C:nucleus"/>
    <property type="evidence" value="ECO:0007669"/>
    <property type="project" value="TreeGrafter"/>
</dbReference>
<dbReference type="SMART" id="SM00490">
    <property type="entry name" value="HELICc"/>
    <property type="match status" value="1"/>
</dbReference>
<organism evidence="8">
    <name type="scientific">Magallana gigas</name>
    <name type="common">Pacific oyster</name>
    <name type="synonym">Crassostrea gigas</name>
    <dbReference type="NCBI Taxonomy" id="29159"/>
    <lineage>
        <taxon>Eukaryota</taxon>
        <taxon>Metazoa</taxon>
        <taxon>Spiralia</taxon>
        <taxon>Lophotrochozoa</taxon>
        <taxon>Mollusca</taxon>
        <taxon>Bivalvia</taxon>
        <taxon>Autobranchia</taxon>
        <taxon>Pteriomorphia</taxon>
        <taxon>Ostreida</taxon>
        <taxon>Ostreoidea</taxon>
        <taxon>Ostreidae</taxon>
        <taxon>Magallana</taxon>
    </lineage>
</organism>
<gene>
    <name evidence="8" type="ORF">CGI_10016987</name>
</gene>
<name>K1QD89_MAGGI</name>
<evidence type="ECO:0000256" key="1">
    <source>
        <dbReference type="ARBA" id="ARBA00005446"/>
    </source>
</evidence>
<evidence type="ECO:0000256" key="5">
    <source>
        <dbReference type="ARBA" id="ARBA00034617"/>
    </source>
</evidence>
<dbReference type="Gene3D" id="3.40.50.300">
    <property type="entry name" value="P-loop containing nucleotide triphosphate hydrolases"/>
    <property type="match status" value="3"/>
</dbReference>
<dbReference type="EC" id="5.6.2.4" evidence="6"/>
<dbReference type="Pfam" id="PF00271">
    <property type="entry name" value="Helicase_C"/>
    <property type="match status" value="1"/>
</dbReference>
<comment type="similarity">
    <text evidence="1">Belongs to the helicase family. RecQ subfamily.</text>
</comment>
<dbReference type="PANTHER" id="PTHR13710:SF153">
    <property type="entry name" value="RECQ-LIKE DNA HELICASE BLM"/>
    <property type="match status" value="1"/>
</dbReference>
<dbReference type="AlphaFoldDB" id="K1QD89"/>
<evidence type="ECO:0000256" key="3">
    <source>
        <dbReference type="ARBA" id="ARBA00023235"/>
    </source>
</evidence>
<evidence type="ECO:0000256" key="2">
    <source>
        <dbReference type="ARBA" id="ARBA00023125"/>
    </source>
</evidence>
<proteinExistence type="inferred from homology"/>
<dbReference type="InterPro" id="IPR001650">
    <property type="entry name" value="Helicase_C-like"/>
</dbReference>
<evidence type="ECO:0000256" key="7">
    <source>
        <dbReference type="ARBA" id="ARBA00044542"/>
    </source>
</evidence>
<dbReference type="GO" id="GO:0043138">
    <property type="term" value="F:3'-5' DNA helicase activity"/>
    <property type="evidence" value="ECO:0007669"/>
    <property type="project" value="UniProtKB-EC"/>
</dbReference>
<keyword evidence="3" id="KW-0413">Isomerase</keyword>
<keyword evidence="2" id="KW-0238">DNA-binding</keyword>
<protein>
    <recommendedName>
        <fullName evidence="6">DNA 3'-5' helicase</fullName>
        <ecNumber evidence="6">5.6.2.4</ecNumber>
    </recommendedName>
    <alternativeName>
        <fullName evidence="7">DNA 3'-5' helicase BLM</fullName>
    </alternativeName>
</protein>